<sequence length="73" mass="8037">MDDTASKLTYLSDGVGKVIYRMVAVDIVSTAFSKKGSLLYMASKTDLSLQLVQNGESPFDSNSVFWKAHEDTQ</sequence>
<dbReference type="Proteomes" id="UP000266723">
    <property type="component" value="Unassembled WGS sequence"/>
</dbReference>
<gene>
    <name evidence="1" type="ORF">DY000_02053958</name>
</gene>
<accession>A0ABQ7A6Z0</accession>
<name>A0ABQ7A6Z0_BRACR</name>
<dbReference type="EMBL" id="QGKV02002055">
    <property type="protein sequence ID" value="KAF3493440.1"/>
    <property type="molecule type" value="Genomic_DNA"/>
</dbReference>
<evidence type="ECO:0008006" key="3">
    <source>
        <dbReference type="Google" id="ProtNLM"/>
    </source>
</evidence>
<reference evidence="1 2" key="1">
    <citation type="journal article" date="2020" name="BMC Genomics">
        <title>Intraspecific diversification of the crop wild relative Brassica cretica Lam. using demographic model selection.</title>
        <authorList>
            <person name="Kioukis A."/>
            <person name="Michalopoulou V.A."/>
            <person name="Briers L."/>
            <person name="Pirintsos S."/>
            <person name="Studholme D.J."/>
            <person name="Pavlidis P."/>
            <person name="Sarris P.F."/>
        </authorList>
    </citation>
    <scope>NUCLEOTIDE SEQUENCE [LARGE SCALE GENOMIC DNA]</scope>
    <source>
        <strain evidence="2">cv. PFS-1207/04</strain>
    </source>
</reference>
<evidence type="ECO:0000313" key="2">
    <source>
        <dbReference type="Proteomes" id="UP000266723"/>
    </source>
</evidence>
<comment type="caution">
    <text evidence="1">The sequence shown here is derived from an EMBL/GenBank/DDBJ whole genome shotgun (WGS) entry which is preliminary data.</text>
</comment>
<evidence type="ECO:0000313" key="1">
    <source>
        <dbReference type="EMBL" id="KAF3493440.1"/>
    </source>
</evidence>
<keyword evidence="2" id="KW-1185">Reference proteome</keyword>
<organism evidence="1 2">
    <name type="scientific">Brassica cretica</name>
    <name type="common">Mustard</name>
    <dbReference type="NCBI Taxonomy" id="69181"/>
    <lineage>
        <taxon>Eukaryota</taxon>
        <taxon>Viridiplantae</taxon>
        <taxon>Streptophyta</taxon>
        <taxon>Embryophyta</taxon>
        <taxon>Tracheophyta</taxon>
        <taxon>Spermatophyta</taxon>
        <taxon>Magnoliopsida</taxon>
        <taxon>eudicotyledons</taxon>
        <taxon>Gunneridae</taxon>
        <taxon>Pentapetalae</taxon>
        <taxon>rosids</taxon>
        <taxon>malvids</taxon>
        <taxon>Brassicales</taxon>
        <taxon>Brassicaceae</taxon>
        <taxon>Brassiceae</taxon>
        <taxon>Brassica</taxon>
    </lineage>
</organism>
<proteinExistence type="predicted"/>
<protein>
    <recommendedName>
        <fullName evidence="3">DUF295 domain-containing protein</fullName>
    </recommendedName>
</protein>